<dbReference type="GO" id="GO:0005525">
    <property type="term" value="F:GTP binding"/>
    <property type="evidence" value="ECO:0007669"/>
    <property type="project" value="UniProtKB-KW"/>
</dbReference>
<proteinExistence type="inferred from homology"/>
<reference evidence="7" key="1">
    <citation type="submission" date="2024-04" db="EMBL/GenBank/DDBJ databases">
        <title>Salinicola lusitanus LLJ914,a marine bacterium isolated from the Okinawa Trough.</title>
        <authorList>
            <person name="Li J."/>
        </authorList>
    </citation>
    <scope>NUCLEOTIDE SEQUENCE [LARGE SCALE GENOMIC DNA]</scope>
</reference>
<keyword evidence="7" id="KW-1185">Reference proteome</keyword>
<keyword evidence="3" id="KW-0342">GTP-binding</keyword>
<comment type="caution">
    <text evidence="6">The sequence shown here is derived from an EMBL/GenBank/DDBJ whole genome shotgun (WGS) entry which is preliminary data.</text>
</comment>
<comment type="similarity">
    <text evidence="1">Belongs to the TRAFAC class TrmE-Era-EngA-EngB-Septin-like GTPase superfamily. AIG1/Toc34/Toc159-like paraseptin GTPase family. IAN subfamily.</text>
</comment>
<accession>A0AAW0MM97</accession>
<evidence type="ECO:0000256" key="2">
    <source>
        <dbReference type="ARBA" id="ARBA00022741"/>
    </source>
</evidence>
<feature type="region of interest" description="Disordered" evidence="4">
    <location>
        <begin position="731"/>
        <end position="779"/>
    </location>
</feature>
<gene>
    <name evidence="6" type="ORF">WMY93_032731</name>
</gene>
<name>A0AAW0MM97_9GOBI</name>
<feature type="domain" description="AIG1-type G" evidence="5">
    <location>
        <begin position="517"/>
        <end position="719"/>
    </location>
</feature>
<evidence type="ECO:0000256" key="4">
    <source>
        <dbReference type="SAM" id="MobiDB-lite"/>
    </source>
</evidence>
<evidence type="ECO:0000313" key="6">
    <source>
        <dbReference type="EMBL" id="KAK7880635.1"/>
    </source>
</evidence>
<dbReference type="Gene3D" id="3.40.50.300">
    <property type="entry name" value="P-loop containing nucleotide triphosphate hydrolases"/>
    <property type="match status" value="4"/>
</dbReference>
<evidence type="ECO:0000313" key="7">
    <source>
        <dbReference type="Proteomes" id="UP001460270"/>
    </source>
</evidence>
<dbReference type="Proteomes" id="UP001460270">
    <property type="component" value="Unassembled WGS sequence"/>
</dbReference>
<dbReference type="PROSITE" id="PS51720">
    <property type="entry name" value="G_AIG1"/>
    <property type="match status" value="1"/>
</dbReference>
<organism evidence="6 7">
    <name type="scientific">Mugilogobius chulae</name>
    <name type="common">yellowstripe goby</name>
    <dbReference type="NCBI Taxonomy" id="88201"/>
    <lineage>
        <taxon>Eukaryota</taxon>
        <taxon>Metazoa</taxon>
        <taxon>Chordata</taxon>
        <taxon>Craniata</taxon>
        <taxon>Vertebrata</taxon>
        <taxon>Euteleostomi</taxon>
        <taxon>Actinopterygii</taxon>
        <taxon>Neopterygii</taxon>
        <taxon>Teleostei</taxon>
        <taxon>Neoteleostei</taxon>
        <taxon>Acanthomorphata</taxon>
        <taxon>Gobiaria</taxon>
        <taxon>Gobiiformes</taxon>
        <taxon>Gobioidei</taxon>
        <taxon>Gobiidae</taxon>
        <taxon>Gobionellinae</taxon>
        <taxon>Mugilogobius</taxon>
    </lineage>
</organism>
<keyword evidence="2" id="KW-0547">Nucleotide-binding</keyword>
<evidence type="ECO:0000256" key="1">
    <source>
        <dbReference type="ARBA" id="ARBA00008535"/>
    </source>
</evidence>
<dbReference type="PANTHER" id="PTHR10903:SF188">
    <property type="entry name" value="GTPASE IMAP FAMILY MEMBER 2-LIKE-RELATED"/>
    <property type="match status" value="1"/>
</dbReference>
<feature type="compositionally biased region" description="Basic and acidic residues" evidence="4">
    <location>
        <begin position="17"/>
        <end position="26"/>
    </location>
</feature>
<dbReference type="InterPro" id="IPR027417">
    <property type="entry name" value="P-loop_NTPase"/>
</dbReference>
<sequence length="779" mass="88527">MGVSRVVTREGTLNNAKEPHLEEETVGRGVLRVRERERFSFHSFIGAACSGGAELETCTQRGARACWLIGSAGTFPHGRMTFGPVASVVEERQRDRPTERERERERGPYSCSRRMCAHWSQRSSVGNLLLKETKFDRNKEPETLVSESGELHEKKICVINSPDLLQPDLTADRLTELVSEIADACGLGPHVFVLVLQPEDFTEQHKTRLESVLESENPDLLSLSVKKVREEMRRCVSQCGPGPNVLLLLEKPSDFTQTDREKLRFILRHFYSNAFKHAMVILTHNENTNRCVDDLIGDCEGRYYSMSEQDRDQLMEIIEHIINKNESFLTFIEEKKPSLNLVVCGRTGAEKTSVVQSILGRGQFSSPGQCVKHEREVCGRWVSLVELPDLSGKPPNAVTEQCLHCLSLFGPEGVHAFILVLPVAPLTDEDKAELNIIQDCLSPQARPFSMIVFAVDSDPTAPAVVNFVRGDPDLQKLYERCGEGSFIFSTKNQQQVSELLDYAEKLSTMRGQNGFTTETLVLGQLNKCPPGQGFMNMNGVSRPRTRGAAGSSSSAPPFLSLFLTITVRRSSVHPTPMERDGFYHHMINKETVKCISMLAPGPHVFLLVIKITRFTKEEQKAIQHIKEGFGSHADQFTIVLFTHGDDLEENNKTIEKYIEKGDCHSLNQLLSECGNRYHVFNNRNKTDRSQVKELLQKIDHMVMENGGRYYTNDMLQEAEAAINKETQRLLQEKEQEMKREREEMERKHKQDMEELKLKMDKQKTEFEKEKLLREQLEEK</sequence>
<dbReference type="EMBL" id="JBBPFD010000065">
    <property type="protein sequence ID" value="KAK7880635.1"/>
    <property type="molecule type" value="Genomic_DNA"/>
</dbReference>
<dbReference type="FunFam" id="3.40.50.300:FF:000366">
    <property type="entry name" value="GTPase, IMAP family member 2"/>
    <property type="match status" value="1"/>
</dbReference>
<feature type="region of interest" description="Disordered" evidence="4">
    <location>
        <begin position="1"/>
        <end position="26"/>
    </location>
</feature>
<evidence type="ECO:0000256" key="3">
    <source>
        <dbReference type="ARBA" id="ARBA00023134"/>
    </source>
</evidence>
<protein>
    <recommendedName>
        <fullName evidence="5">AIG1-type G domain-containing protein</fullName>
    </recommendedName>
</protein>
<dbReference type="InterPro" id="IPR006703">
    <property type="entry name" value="G_AIG1"/>
</dbReference>
<dbReference type="Pfam" id="PF04548">
    <property type="entry name" value="AIG1"/>
    <property type="match status" value="4"/>
</dbReference>
<evidence type="ECO:0000259" key="5">
    <source>
        <dbReference type="PROSITE" id="PS51720"/>
    </source>
</evidence>
<dbReference type="PANTHER" id="PTHR10903">
    <property type="entry name" value="GTPASE, IMAP FAMILY MEMBER-RELATED"/>
    <property type="match status" value="1"/>
</dbReference>
<dbReference type="InterPro" id="IPR045058">
    <property type="entry name" value="GIMA/IAN/Toc"/>
</dbReference>
<dbReference type="AlphaFoldDB" id="A0AAW0MM97"/>
<dbReference type="CDD" id="cd00882">
    <property type="entry name" value="Ras_like_GTPase"/>
    <property type="match status" value="1"/>
</dbReference>
<dbReference type="SUPFAM" id="SSF52540">
    <property type="entry name" value="P-loop containing nucleoside triphosphate hydrolases"/>
    <property type="match status" value="2"/>
</dbReference>